<dbReference type="Proteomes" id="UP001254075">
    <property type="component" value="Unassembled WGS sequence"/>
</dbReference>
<gene>
    <name evidence="1" type="ORF">RI532_13025</name>
</gene>
<comment type="caution">
    <text evidence="1">The sequence shown here is derived from an EMBL/GenBank/DDBJ whole genome shotgun (WGS) entry which is preliminary data.</text>
</comment>
<reference evidence="1" key="1">
    <citation type="submission" date="2023-08" db="EMBL/GenBank/DDBJ databases">
        <authorList>
            <person name="Page C.A."/>
            <person name="Perez-Diaz I.M."/>
        </authorList>
    </citation>
    <scope>NUCLEOTIDE SEQUENCE</scope>
    <source>
        <strain evidence="1">3.8.38</strain>
    </source>
</reference>
<accession>A0AAW8W7X7</accession>
<sequence length="42" mass="4929">MTPEDFDDQDFYRFNDVLLARPEKDRPVVDPAAFLKQLRAMG</sequence>
<organism evidence="1 2">
    <name type="scientific">Levilactobacillus namurensis</name>
    <dbReference type="NCBI Taxonomy" id="380393"/>
    <lineage>
        <taxon>Bacteria</taxon>
        <taxon>Bacillati</taxon>
        <taxon>Bacillota</taxon>
        <taxon>Bacilli</taxon>
        <taxon>Lactobacillales</taxon>
        <taxon>Lactobacillaceae</taxon>
        <taxon>Levilactobacillus</taxon>
    </lineage>
</organism>
<dbReference type="AlphaFoldDB" id="A0AAW8W7X7"/>
<name>A0AAW8W7X7_9LACO</name>
<evidence type="ECO:0000313" key="1">
    <source>
        <dbReference type="EMBL" id="MDT7015297.1"/>
    </source>
</evidence>
<dbReference type="EMBL" id="JAVLAM010000004">
    <property type="protein sequence ID" value="MDT7015297.1"/>
    <property type="molecule type" value="Genomic_DNA"/>
</dbReference>
<evidence type="ECO:0000313" key="2">
    <source>
        <dbReference type="Proteomes" id="UP001254075"/>
    </source>
</evidence>
<protein>
    <submittedName>
        <fullName evidence="1">Uncharacterized protein</fullName>
    </submittedName>
</protein>
<proteinExistence type="predicted"/>